<keyword evidence="7" id="KW-0328">Glycosyltransferase</keyword>
<dbReference type="KEGG" id="tper:IWA51_04880"/>
<keyword evidence="8" id="KW-0808">Transferase</keyword>
<dbReference type="Gene3D" id="1.10.3810.10">
    <property type="entry name" value="Biosynthetic peptidoglycan transglycosylase-like"/>
    <property type="match status" value="1"/>
</dbReference>
<dbReference type="InterPro" id="IPR012338">
    <property type="entry name" value="Beta-lactam/transpept-like"/>
</dbReference>
<protein>
    <recommendedName>
        <fullName evidence="17">peptidoglycan glycosyltransferase</fullName>
        <ecNumber evidence="17">2.4.99.28</ecNumber>
    </recommendedName>
</protein>
<evidence type="ECO:0000256" key="12">
    <source>
        <dbReference type="ARBA" id="ARBA00022984"/>
    </source>
</evidence>
<dbReference type="InterPro" id="IPR050396">
    <property type="entry name" value="Glycosyltr_51/Transpeptidase"/>
</dbReference>
<dbReference type="GO" id="GO:0016020">
    <property type="term" value="C:membrane"/>
    <property type="evidence" value="ECO:0007669"/>
    <property type="project" value="UniProtKB-SubCell"/>
</dbReference>
<keyword evidence="14" id="KW-0472">Membrane</keyword>
<name>A0A7T3RF23_9SPIR</name>
<evidence type="ECO:0000256" key="2">
    <source>
        <dbReference type="ARBA" id="ARBA00004752"/>
    </source>
</evidence>
<comment type="similarity">
    <text evidence="3">In the C-terminal section; belongs to the transpeptidase family.</text>
</comment>
<comment type="catalytic activity">
    <reaction evidence="18">
        <text>[GlcNAc-(1-&gt;4)-Mur2Ac(oyl-L-Ala-gamma-D-Glu-L-Lys-D-Ala-D-Ala)](n)-di-trans,octa-cis-undecaprenyl diphosphate + beta-D-GlcNAc-(1-&gt;4)-Mur2Ac(oyl-L-Ala-gamma-D-Glu-L-Lys-D-Ala-D-Ala)-di-trans,octa-cis-undecaprenyl diphosphate = [GlcNAc-(1-&gt;4)-Mur2Ac(oyl-L-Ala-gamma-D-Glu-L-Lys-D-Ala-D-Ala)](n+1)-di-trans,octa-cis-undecaprenyl diphosphate + di-trans,octa-cis-undecaprenyl diphosphate + H(+)</text>
        <dbReference type="Rhea" id="RHEA:23708"/>
        <dbReference type="Rhea" id="RHEA-COMP:9602"/>
        <dbReference type="Rhea" id="RHEA-COMP:9603"/>
        <dbReference type="ChEBI" id="CHEBI:15378"/>
        <dbReference type="ChEBI" id="CHEBI:58405"/>
        <dbReference type="ChEBI" id="CHEBI:60033"/>
        <dbReference type="ChEBI" id="CHEBI:78435"/>
        <dbReference type="EC" id="2.4.99.28"/>
    </reaction>
</comment>
<evidence type="ECO:0000256" key="1">
    <source>
        <dbReference type="ARBA" id="ARBA00004370"/>
    </source>
</evidence>
<evidence type="ECO:0000256" key="16">
    <source>
        <dbReference type="ARBA" id="ARBA00023316"/>
    </source>
</evidence>
<dbReference type="RefSeq" id="WP_198443439.1">
    <property type="nucleotide sequence ID" value="NZ_CBCSHE010000004.1"/>
</dbReference>
<dbReference type="GO" id="GO:0008360">
    <property type="term" value="P:regulation of cell shape"/>
    <property type="evidence" value="ECO:0007669"/>
    <property type="project" value="UniProtKB-KW"/>
</dbReference>
<keyword evidence="9" id="KW-0812">Transmembrane</keyword>
<evidence type="ECO:0000256" key="9">
    <source>
        <dbReference type="ARBA" id="ARBA00022692"/>
    </source>
</evidence>
<comment type="similarity">
    <text evidence="4">In the N-terminal section; belongs to the glycosyltransferase 51 family.</text>
</comment>
<evidence type="ECO:0000256" key="13">
    <source>
        <dbReference type="ARBA" id="ARBA00022989"/>
    </source>
</evidence>
<dbReference type="SUPFAM" id="SSF56601">
    <property type="entry name" value="beta-lactamase/transpeptidase-like"/>
    <property type="match status" value="1"/>
</dbReference>
<evidence type="ECO:0000256" key="18">
    <source>
        <dbReference type="ARBA" id="ARBA00049902"/>
    </source>
</evidence>
<dbReference type="EMBL" id="CP064936">
    <property type="protein sequence ID" value="QQA01934.1"/>
    <property type="molecule type" value="Genomic_DNA"/>
</dbReference>
<evidence type="ECO:0000256" key="5">
    <source>
        <dbReference type="ARBA" id="ARBA00022645"/>
    </source>
</evidence>
<evidence type="ECO:0000259" key="19">
    <source>
        <dbReference type="Pfam" id="PF00905"/>
    </source>
</evidence>
<keyword evidence="22" id="KW-1185">Reference proteome</keyword>
<sequence length="869" mass="97460">MKKGKTWPLVLVGLLFFNALLIGSLLGGALAATLNTINTENFTSFETALPTRILDVNGELITEFASDEKREIIALNKLPQHMIDALLTREDRIFYSHHGFSAKALTRAVLGVLTGNSLGGGSTLSQQIAGTLYCDRSEYSIKRKLKELWWAIQMERHYSKNEILELYLNKIYFGGGTYGVNAASKYYFGHSATAITPAEAAILVIQLSNPAFYNPFEYPNRAMARQKDVLDAMVQSNYITREEADKSFDNYWAEFDYTRTNSSAYAMRNDEAPWFSEYVRRELSDMLYGKEDIYTGGFTVNTSLNLSHQKAAQETMDNYIRTANRLYQRTMNAHEKDAFKNYIPLSELVSLVFNLPSMKVSEQRAQSSVLSQYRNEINPVVDVMSLMFGIEPLKTGIVNKGNALIKQNAERTTIEGTMIALENSTGYIDAMVGGSKYNQENQFIRAVQAKLQPGSTFKPLYYSAAIDTHEYTMTTIISDTPQVFYKEDNTPYIPQDFKGQWEGDVELWYALAHSMNVPSIKVLDGIGFDAAINRTSALLGIKPSEFDERNFLPVYPFGLGVCSVRPVEMAKAFATIANNGKEVTPIAILNVADKNGNVVINPERELRAAQVSKGKNIQILSPQTAFIMQELLKKTVESGTLRYGADWNSTYWTLGTRKGRNTKFDFTDKDGNKFRMPAAGKTGTTQNWADAWTLGFTPYYTAAFWFGFDRPGQSLGLSITGSTLAGVAWGDYMYEVNKDKPFKNFAESVPEGLIQLDVCSQSGGLLTPECGENKITAYYYPGTEPQEPCTKHANNTSANLGIYRLQREKIQAGYRFDIQKEDDSLSVNLDFLKSNVPSSELKNESSSDFDDTQIIQDREPDDFSNWLLQ</sequence>
<evidence type="ECO:0000313" key="22">
    <source>
        <dbReference type="Proteomes" id="UP000595224"/>
    </source>
</evidence>
<evidence type="ECO:0000259" key="20">
    <source>
        <dbReference type="Pfam" id="PF00912"/>
    </source>
</evidence>
<dbReference type="GO" id="GO:0008955">
    <property type="term" value="F:peptidoglycan glycosyltransferase activity"/>
    <property type="evidence" value="ECO:0007669"/>
    <property type="project" value="UniProtKB-EC"/>
</dbReference>
<dbReference type="InterPro" id="IPR001460">
    <property type="entry name" value="PCN-bd_Tpept"/>
</dbReference>
<evidence type="ECO:0000256" key="17">
    <source>
        <dbReference type="ARBA" id="ARBA00044770"/>
    </source>
</evidence>
<keyword evidence="15" id="KW-0511">Multifunctional enzyme</keyword>
<dbReference type="GO" id="GO:0008658">
    <property type="term" value="F:penicillin binding"/>
    <property type="evidence" value="ECO:0007669"/>
    <property type="project" value="InterPro"/>
</dbReference>
<evidence type="ECO:0000313" key="21">
    <source>
        <dbReference type="EMBL" id="QQA01934.1"/>
    </source>
</evidence>
<dbReference type="PANTHER" id="PTHR32282:SF27">
    <property type="entry name" value="PENICILLIN-BINDING PROTEIN 1A"/>
    <property type="match status" value="1"/>
</dbReference>
<keyword evidence="16" id="KW-0961">Cell wall biogenesis/degradation</keyword>
<evidence type="ECO:0000256" key="6">
    <source>
        <dbReference type="ARBA" id="ARBA00022670"/>
    </source>
</evidence>
<dbReference type="NCBIfam" id="TIGR02074">
    <property type="entry name" value="PBP_1a_fam"/>
    <property type="match status" value="1"/>
</dbReference>
<proteinExistence type="inferred from homology"/>
<dbReference type="InterPro" id="IPR036950">
    <property type="entry name" value="PBP_transglycosylase"/>
</dbReference>
<dbReference type="AlphaFoldDB" id="A0A7T3RF23"/>
<dbReference type="InterPro" id="IPR001264">
    <property type="entry name" value="Glyco_trans_51"/>
</dbReference>
<evidence type="ECO:0000256" key="14">
    <source>
        <dbReference type="ARBA" id="ARBA00023136"/>
    </source>
</evidence>
<dbReference type="Pfam" id="PF00912">
    <property type="entry name" value="Transgly"/>
    <property type="match status" value="1"/>
</dbReference>
<comment type="subcellular location">
    <subcellularLocation>
        <location evidence="1">Membrane</location>
    </subcellularLocation>
</comment>
<keyword evidence="11" id="KW-0133">Cell shape</keyword>
<feature type="domain" description="Glycosyl transferase family 51" evidence="20">
    <location>
        <begin position="58"/>
        <end position="233"/>
    </location>
</feature>
<dbReference type="GO" id="GO:0004180">
    <property type="term" value="F:carboxypeptidase activity"/>
    <property type="evidence" value="ECO:0007669"/>
    <property type="project" value="UniProtKB-KW"/>
</dbReference>
<organism evidence="21 22">
    <name type="scientific">Treponema peruense</name>
    <dbReference type="NCBI Taxonomy" id="2787628"/>
    <lineage>
        <taxon>Bacteria</taxon>
        <taxon>Pseudomonadati</taxon>
        <taxon>Spirochaetota</taxon>
        <taxon>Spirochaetia</taxon>
        <taxon>Spirochaetales</taxon>
        <taxon>Treponemataceae</taxon>
        <taxon>Treponema</taxon>
    </lineage>
</organism>
<evidence type="ECO:0000256" key="3">
    <source>
        <dbReference type="ARBA" id="ARBA00007090"/>
    </source>
</evidence>
<keyword evidence="13" id="KW-1133">Transmembrane helix</keyword>
<dbReference type="Gene3D" id="3.40.710.10">
    <property type="entry name" value="DD-peptidase/beta-lactamase superfamily"/>
    <property type="match status" value="2"/>
</dbReference>
<dbReference type="GO" id="GO:0006508">
    <property type="term" value="P:proteolysis"/>
    <property type="evidence" value="ECO:0007669"/>
    <property type="project" value="UniProtKB-KW"/>
</dbReference>
<keyword evidence="12" id="KW-0573">Peptidoglycan synthesis</keyword>
<dbReference type="GO" id="GO:0071555">
    <property type="term" value="P:cell wall organization"/>
    <property type="evidence" value="ECO:0007669"/>
    <property type="project" value="UniProtKB-KW"/>
</dbReference>
<evidence type="ECO:0000256" key="8">
    <source>
        <dbReference type="ARBA" id="ARBA00022679"/>
    </source>
</evidence>
<keyword evidence="10" id="KW-0378">Hydrolase</keyword>
<evidence type="ECO:0000256" key="11">
    <source>
        <dbReference type="ARBA" id="ARBA00022960"/>
    </source>
</evidence>
<keyword evidence="5" id="KW-0121">Carboxypeptidase</keyword>
<dbReference type="SUPFAM" id="SSF53955">
    <property type="entry name" value="Lysozyme-like"/>
    <property type="match status" value="1"/>
</dbReference>
<dbReference type="InterPro" id="IPR023346">
    <property type="entry name" value="Lysozyme-like_dom_sf"/>
</dbReference>
<evidence type="ECO:0000256" key="15">
    <source>
        <dbReference type="ARBA" id="ARBA00023268"/>
    </source>
</evidence>
<comment type="pathway">
    <text evidence="2">Cell wall biogenesis; peptidoglycan biosynthesis.</text>
</comment>
<feature type="domain" description="Penicillin-binding protein transpeptidase" evidence="19">
    <location>
        <begin position="416"/>
        <end position="699"/>
    </location>
</feature>
<keyword evidence="6" id="KW-0645">Protease</keyword>
<dbReference type="EC" id="2.4.99.28" evidence="17"/>
<reference evidence="21 22" key="1">
    <citation type="submission" date="2020-11" db="EMBL/GenBank/DDBJ databases">
        <title>Treponema Peruensis nv. sp., first commensal Treponema isolated from human feces.</title>
        <authorList>
            <person name="Belkhou C."/>
            <person name="Raes J."/>
        </authorList>
    </citation>
    <scope>NUCLEOTIDE SEQUENCE [LARGE SCALE GENOMIC DNA]</scope>
    <source>
        <strain evidence="21 22">RCC2812</strain>
    </source>
</reference>
<dbReference type="GO" id="GO:0030288">
    <property type="term" value="C:outer membrane-bounded periplasmic space"/>
    <property type="evidence" value="ECO:0007669"/>
    <property type="project" value="TreeGrafter"/>
</dbReference>
<dbReference type="Pfam" id="PF00905">
    <property type="entry name" value="Transpeptidase"/>
    <property type="match status" value="1"/>
</dbReference>
<dbReference type="GO" id="GO:0009252">
    <property type="term" value="P:peptidoglycan biosynthetic process"/>
    <property type="evidence" value="ECO:0007669"/>
    <property type="project" value="UniProtKB-KW"/>
</dbReference>
<gene>
    <name evidence="21" type="ORF">IWA51_04880</name>
</gene>
<dbReference type="Proteomes" id="UP000595224">
    <property type="component" value="Chromosome"/>
</dbReference>
<evidence type="ECO:0000256" key="10">
    <source>
        <dbReference type="ARBA" id="ARBA00022801"/>
    </source>
</evidence>
<evidence type="ECO:0000256" key="7">
    <source>
        <dbReference type="ARBA" id="ARBA00022676"/>
    </source>
</evidence>
<evidence type="ECO:0000256" key="4">
    <source>
        <dbReference type="ARBA" id="ARBA00007739"/>
    </source>
</evidence>
<dbReference type="PANTHER" id="PTHR32282">
    <property type="entry name" value="BINDING PROTEIN TRANSPEPTIDASE, PUTATIVE-RELATED"/>
    <property type="match status" value="1"/>
</dbReference>
<accession>A0A7T3RF23</accession>